<evidence type="ECO:0000313" key="1">
    <source>
        <dbReference type="EMBL" id="AXY75019.1"/>
    </source>
</evidence>
<dbReference type="AlphaFoldDB" id="A0A3B7MNX6"/>
<organism evidence="1 2">
    <name type="scientific">Paraflavitalea soli</name>
    <dbReference type="NCBI Taxonomy" id="2315862"/>
    <lineage>
        <taxon>Bacteria</taxon>
        <taxon>Pseudomonadati</taxon>
        <taxon>Bacteroidota</taxon>
        <taxon>Chitinophagia</taxon>
        <taxon>Chitinophagales</taxon>
        <taxon>Chitinophagaceae</taxon>
        <taxon>Paraflavitalea</taxon>
    </lineage>
</organism>
<dbReference type="EMBL" id="CP032157">
    <property type="protein sequence ID" value="AXY75019.1"/>
    <property type="molecule type" value="Genomic_DNA"/>
</dbReference>
<protein>
    <submittedName>
        <fullName evidence="1">Uncharacterized protein</fullName>
    </submittedName>
</protein>
<dbReference type="KEGG" id="pseg:D3H65_13950"/>
<evidence type="ECO:0000313" key="2">
    <source>
        <dbReference type="Proteomes" id="UP000263900"/>
    </source>
</evidence>
<dbReference type="RefSeq" id="WP_119050901.1">
    <property type="nucleotide sequence ID" value="NZ_CP032157.1"/>
</dbReference>
<reference evidence="1 2" key="1">
    <citation type="submission" date="2018-09" db="EMBL/GenBank/DDBJ databases">
        <title>Genome sequencing of strain 6GH32-13.</title>
        <authorList>
            <person name="Weon H.-Y."/>
            <person name="Heo J."/>
            <person name="Kwon S.-W."/>
        </authorList>
    </citation>
    <scope>NUCLEOTIDE SEQUENCE [LARGE SCALE GENOMIC DNA]</scope>
    <source>
        <strain evidence="1 2">5GH32-13</strain>
    </source>
</reference>
<gene>
    <name evidence="1" type="ORF">D3H65_13950</name>
</gene>
<keyword evidence="2" id="KW-1185">Reference proteome</keyword>
<proteinExistence type="predicted"/>
<dbReference type="OrthoDB" id="4774596at2"/>
<dbReference type="Proteomes" id="UP000263900">
    <property type="component" value="Chromosome"/>
</dbReference>
<name>A0A3B7MNX6_9BACT</name>
<accession>A0A3B7MNX6</accession>
<sequence length="101" mass="11988">MKDEVIHHTPGLFQWPHFDKIISSFKPLKVNRNKSYEMLDSAGNLNLVSVTTWANQETYEHAEKSLKEYYKSIHFNPMTYRERLKITAEHGFIPYTIIDEK</sequence>